<dbReference type="AlphaFoldDB" id="V4P4G4"/>
<accession>V4P4G4</accession>
<name>V4P4G4_9CAUL</name>
<comment type="caution">
    <text evidence="1">The sequence shown here is derived from an EMBL/GenBank/DDBJ whole genome shotgun (WGS) entry which is preliminary data.</text>
</comment>
<organism evidence="1 2">
    <name type="scientific">Asticcacaulis benevestitus DSM 16100 = ATCC BAA-896</name>
    <dbReference type="NCBI Taxonomy" id="1121022"/>
    <lineage>
        <taxon>Bacteria</taxon>
        <taxon>Pseudomonadati</taxon>
        <taxon>Pseudomonadota</taxon>
        <taxon>Alphaproteobacteria</taxon>
        <taxon>Caulobacterales</taxon>
        <taxon>Caulobacteraceae</taxon>
        <taxon>Asticcacaulis</taxon>
    </lineage>
</organism>
<dbReference type="OrthoDB" id="9963288at2"/>
<dbReference type="PATRIC" id="fig|1121022.4.peg.4194"/>
<gene>
    <name evidence="1" type="ORF">ABENE_20470</name>
</gene>
<dbReference type="EMBL" id="AWGB01000072">
    <property type="protein sequence ID" value="ESQ82986.1"/>
    <property type="molecule type" value="Genomic_DNA"/>
</dbReference>
<sequence>MIRRIELREYVKGRQQNYAAARALLPQAMEKLNFERAKVAENIEAVLSSLVPFLPSEVSYEVCLVDDCDVAETISVDDGAQLIVVNRHFIAFLRNFIELIARGIRLDDGGRGVVNYEIPEDERRIFGVGIGEYLNFGSPLISPSRQSGDLGPDIFIAAIEFILSHEIVHRIEGDDEGFDLELDGFQDFCRIRGREYRCDRRAVALVLERRKGLDMPETAFLGAVGALMAVSWIQQFTPGYIPESWHHPGSDSRVLRVHLEEPLLWKAAGLDGQPNGITGAAIRRAFRFMAALEAEPKLIASPLNHLISSCIATGSPDHDTFEARIGEIFARGRAKHVAQSLGAMWGSSERMEEEERIGNFEFPQGQLSCALFSRMYKRLLAAGPAAGELAAEIYRAKERRLNSQEP</sequence>
<protein>
    <submittedName>
        <fullName evidence="1">Uncharacterized protein</fullName>
    </submittedName>
</protein>
<proteinExistence type="predicted"/>
<evidence type="ECO:0000313" key="1">
    <source>
        <dbReference type="EMBL" id="ESQ82986.1"/>
    </source>
</evidence>
<keyword evidence="2" id="KW-1185">Reference proteome</keyword>
<dbReference type="Proteomes" id="UP000017837">
    <property type="component" value="Unassembled WGS sequence"/>
</dbReference>
<evidence type="ECO:0000313" key="2">
    <source>
        <dbReference type="Proteomes" id="UP000017837"/>
    </source>
</evidence>
<dbReference type="RefSeq" id="WP_018083784.1">
    <property type="nucleotide sequence ID" value="NZ_AQWM01000043.1"/>
</dbReference>
<reference evidence="1 2" key="1">
    <citation type="journal article" date="2014" name="Nature">
        <title>Sequential evolution of bacterial morphology by co-option of a developmental regulator.</title>
        <authorList>
            <person name="Jiang C."/>
            <person name="Brown P.J."/>
            <person name="Ducret A."/>
            <person name="Brun Y.V."/>
        </authorList>
    </citation>
    <scope>NUCLEOTIDE SEQUENCE [LARGE SCALE GENOMIC DNA]</scope>
    <source>
        <strain evidence="1 2">DSM 16100</strain>
    </source>
</reference>